<feature type="compositionally biased region" description="Polar residues" evidence="3">
    <location>
        <begin position="397"/>
        <end position="412"/>
    </location>
</feature>
<dbReference type="OrthoDB" id="2275515at2759"/>
<keyword evidence="7" id="KW-1185">Reference proteome</keyword>
<dbReference type="PANTHER" id="PTHR46093">
    <property type="entry name" value="ACYL-COA-BINDING DOMAIN-CONTAINING PROTEIN 5"/>
    <property type="match status" value="1"/>
</dbReference>
<dbReference type="InterPro" id="IPR015915">
    <property type="entry name" value="Kelch-typ_b-propeller"/>
</dbReference>
<dbReference type="Gene3D" id="2.120.10.80">
    <property type="entry name" value="Kelch-type beta propeller"/>
    <property type="match status" value="2"/>
</dbReference>
<dbReference type="InterPro" id="IPR011043">
    <property type="entry name" value="Gal_Oxase/kelch_b-propeller"/>
</dbReference>
<dbReference type="AlphaFoldDB" id="A0A1C7N1G1"/>
<proteinExistence type="predicted"/>
<evidence type="ECO:0000313" key="6">
    <source>
        <dbReference type="EMBL" id="OBZ82933.1"/>
    </source>
</evidence>
<evidence type="ECO:0000256" key="1">
    <source>
        <dbReference type="ARBA" id="ARBA00022441"/>
    </source>
</evidence>
<comment type="caution">
    <text evidence="6">The sequence shown here is derived from an EMBL/GenBank/DDBJ whole genome shotgun (WGS) entry which is preliminary data.</text>
</comment>
<keyword evidence="2" id="KW-0677">Repeat</keyword>
<keyword evidence="4" id="KW-0472">Membrane</keyword>
<organism evidence="6 7">
    <name type="scientific">Choanephora cucurbitarum</name>
    <dbReference type="NCBI Taxonomy" id="101091"/>
    <lineage>
        <taxon>Eukaryota</taxon>
        <taxon>Fungi</taxon>
        <taxon>Fungi incertae sedis</taxon>
        <taxon>Mucoromycota</taxon>
        <taxon>Mucoromycotina</taxon>
        <taxon>Mucoromycetes</taxon>
        <taxon>Mucorales</taxon>
        <taxon>Mucorineae</taxon>
        <taxon>Choanephoraceae</taxon>
        <taxon>Choanephoroideae</taxon>
        <taxon>Choanephora</taxon>
    </lineage>
</organism>
<sequence>MRLLNLALLLSISIVQAQTSARSNLSCGYLTGKVFCFFGFRYTGTTEHTLDNTINVLDLTNATGKTSANLEAAWKPVSSITNNVDIAPRQNPQATEMGDGRRMFFNGGFSPTSKLADQTIIYDAQKNEWSKYTPYTEEPYGVRQIYYGSALPVPGKGIALYGGFEVYINTSWTTPSTSVTSFNFPDNMTRTIGFTQVAFFNENNGDKAWTVPLSLTTWAPWFPNRQKSVFDSLNNQILFIGGEAFNNDPVAYKTVAERRPLSMAWAFSTQNASWSTFTLVGQVPSGTRLYHSLDLAPKTKKDVIMFGGETDGGRVADDYCYVLSLETREWKSVTINAPITTPLSRTEHSTVITNNETMLVVWGLDSNRAGLNSVLILNISDPYAITLSDKYFDPNSVTQTSTDSTSIGNTNNPKDDNHSPDGLSMGAIGGIAAACVVFAIVGAASYYVFYRKKHRKNQGHDSKPYSPDDQDIAPIEVDWDHLEGKYFEVSPESLVKQTAKASDLVSTTDMRSSDLQAPNATDPPLIKPDISDNVTLVHVSSSPTVMKPDIR</sequence>
<dbReference type="EMBL" id="LUGH01000755">
    <property type="protein sequence ID" value="OBZ82933.1"/>
    <property type="molecule type" value="Genomic_DNA"/>
</dbReference>
<feature type="transmembrane region" description="Helical" evidence="4">
    <location>
        <begin position="423"/>
        <end position="449"/>
    </location>
</feature>
<evidence type="ECO:0000256" key="3">
    <source>
        <dbReference type="SAM" id="MobiDB-lite"/>
    </source>
</evidence>
<dbReference type="InParanoid" id="A0A1C7N1G1"/>
<keyword evidence="1" id="KW-0880">Kelch repeat</keyword>
<evidence type="ECO:0000256" key="5">
    <source>
        <dbReference type="SAM" id="SignalP"/>
    </source>
</evidence>
<evidence type="ECO:0000256" key="4">
    <source>
        <dbReference type="SAM" id="Phobius"/>
    </source>
</evidence>
<keyword evidence="4" id="KW-1133">Transmembrane helix</keyword>
<name>A0A1C7N1G1_9FUNG</name>
<dbReference type="SUPFAM" id="SSF117281">
    <property type="entry name" value="Kelch motif"/>
    <property type="match status" value="1"/>
</dbReference>
<evidence type="ECO:0000256" key="2">
    <source>
        <dbReference type="ARBA" id="ARBA00022737"/>
    </source>
</evidence>
<feature type="region of interest" description="Disordered" evidence="3">
    <location>
        <begin position="505"/>
        <end position="527"/>
    </location>
</feature>
<dbReference type="PANTHER" id="PTHR46093:SF18">
    <property type="entry name" value="FIBRONECTIN TYPE-III DOMAIN-CONTAINING PROTEIN"/>
    <property type="match status" value="1"/>
</dbReference>
<evidence type="ECO:0000313" key="7">
    <source>
        <dbReference type="Proteomes" id="UP000093000"/>
    </source>
</evidence>
<feature type="region of interest" description="Disordered" evidence="3">
    <location>
        <begin position="397"/>
        <end position="421"/>
    </location>
</feature>
<dbReference type="SUPFAM" id="SSF50965">
    <property type="entry name" value="Galactose oxidase, central domain"/>
    <property type="match status" value="1"/>
</dbReference>
<reference evidence="6 7" key="1">
    <citation type="submission" date="2016-03" db="EMBL/GenBank/DDBJ databases">
        <title>Choanephora cucurbitarum.</title>
        <authorList>
            <person name="Min B."/>
            <person name="Park H."/>
            <person name="Park J.-H."/>
            <person name="Shin H.-D."/>
            <person name="Choi I.-G."/>
        </authorList>
    </citation>
    <scope>NUCLEOTIDE SEQUENCE [LARGE SCALE GENOMIC DNA]</scope>
    <source>
        <strain evidence="6 7">KUS-F28377</strain>
    </source>
</reference>
<protein>
    <submittedName>
        <fullName evidence="6">Uncharacterized protein</fullName>
    </submittedName>
</protein>
<feature type="compositionally biased region" description="Polar residues" evidence="3">
    <location>
        <begin position="505"/>
        <end position="519"/>
    </location>
</feature>
<feature type="signal peptide" evidence="5">
    <location>
        <begin position="1"/>
        <end position="17"/>
    </location>
</feature>
<gene>
    <name evidence="6" type="ORF">A0J61_09017</name>
</gene>
<feature type="chain" id="PRO_5008889419" evidence="5">
    <location>
        <begin position="18"/>
        <end position="551"/>
    </location>
</feature>
<dbReference type="Proteomes" id="UP000093000">
    <property type="component" value="Unassembled WGS sequence"/>
</dbReference>
<accession>A0A1C7N1G1</accession>
<keyword evidence="4" id="KW-0812">Transmembrane</keyword>
<keyword evidence="5" id="KW-0732">Signal</keyword>
<dbReference type="STRING" id="101091.A0A1C7N1G1"/>